<dbReference type="EMBL" id="PGOL01001504">
    <property type="protein sequence ID" value="PKI57591.1"/>
    <property type="molecule type" value="Genomic_DNA"/>
</dbReference>
<accession>A0A2I0JMT3</accession>
<dbReference type="AlphaFoldDB" id="A0A2I0JMT3"/>
<proteinExistence type="predicted"/>
<keyword evidence="3" id="KW-1185">Reference proteome</keyword>
<dbReference type="Proteomes" id="UP000233551">
    <property type="component" value="Unassembled WGS sequence"/>
</dbReference>
<name>A0A2I0JMT3_PUNGR</name>
<sequence length="305" mass="33251">MAGMVRLDPSGRPKSFLPESGRFGSGCLLLHPTPSPSSMSCKISLLLTHHRCPSLSVLSGDPRNCQTIPTILFPPRTKHVMIEFHVIMFLPFILPNNSDAKSRSLALRYPTITEFHETTSHLGIASNTFRAQSTNAPCDEYIEIMFQCKSSNHDVVSTQIGGRGAPAGDHTPRPGSQRGMIPPATPIVGWCGRRSSQARLVISSMKPQSQRRHFGSGGTCGTNTSQVVHVELHLVQIVPEQSPSSSLAREQRYEVVSAAKEIEEAIKVGDKVVLEAHPEDERVLGDEVDEGFADNVILGEEILLS</sequence>
<feature type="region of interest" description="Disordered" evidence="1">
    <location>
        <begin position="163"/>
        <end position="182"/>
    </location>
</feature>
<gene>
    <name evidence="2" type="ORF">CRG98_022062</name>
</gene>
<evidence type="ECO:0000313" key="2">
    <source>
        <dbReference type="EMBL" id="PKI57591.1"/>
    </source>
</evidence>
<protein>
    <submittedName>
        <fullName evidence="2">Uncharacterized protein</fullName>
    </submittedName>
</protein>
<organism evidence="2 3">
    <name type="scientific">Punica granatum</name>
    <name type="common">Pomegranate</name>
    <dbReference type="NCBI Taxonomy" id="22663"/>
    <lineage>
        <taxon>Eukaryota</taxon>
        <taxon>Viridiplantae</taxon>
        <taxon>Streptophyta</taxon>
        <taxon>Embryophyta</taxon>
        <taxon>Tracheophyta</taxon>
        <taxon>Spermatophyta</taxon>
        <taxon>Magnoliopsida</taxon>
        <taxon>eudicotyledons</taxon>
        <taxon>Gunneridae</taxon>
        <taxon>Pentapetalae</taxon>
        <taxon>rosids</taxon>
        <taxon>malvids</taxon>
        <taxon>Myrtales</taxon>
        <taxon>Lythraceae</taxon>
        <taxon>Punica</taxon>
    </lineage>
</organism>
<reference evidence="2 3" key="1">
    <citation type="submission" date="2017-11" db="EMBL/GenBank/DDBJ databases">
        <title>De-novo sequencing of pomegranate (Punica granatum L.) genome.</title>
        <authorList>
            <person name="Akparov Z."/>
            <person name="Amiraslanov A."/>
            <person name="Hajiyeva S."/>
            <person name="Abbasov M."/>
            <person name="Kaur K."/>
            <person name="Hamwieh A."/>
            <person name="Solovyev V."/>
            <person name="Salamov A."/>
            <person name="Braich B."/>
            <person name="Kosarev P."/>
            <person name="Mahmoud A."/>
            <person name="Hajiyev E."/>
            <person name="Babayeva S."/>
            <person name="Izzatullayeva V."/>
            <person name="Mammadov A."/>
            <person name="Mammadov A."/>
            <person name="Sharifova S."/>
            <person name="Ojaghi J."/>
            <person name="Eynullazada K."/>
            <person name="Bayramov B."/>
            <person name="Abdulazimova A."/>
            <person name="Shahmuradov I."/>
        </authorList>
    </citation>
    <scope>NUCLEOTIDE SEQUENCE [LARGE SCALE GENOMIC DNA]</scope>
    <source>
        <strain evidence="3">cv. AG2017</strain>
        <tissue evidence="2">Leaf</tissue>
    </source>
</reference>
<comment type="caution">
    <text evidence="2">The sequence shown here is derived from an EMBL/GenBank/DDBJ whole genome shotgun (WGS) entry which is preliminary data.</text>
</comment>
<evidence type="ECO:0000256" key="1">
    <source>
        <dbReference type="SAM" id="MobiDB-lite"/>
    </source>
</evidence>
<evidence type="ECO:0000313" key="3">
    <source>
        <dbReference type="Proteomes" id="UP000233551"/>
    </source>
</evidence>